<proteinExistence type="predicted"/>
<comment type="caution">
    <text evidence="1">The sequence shown here is derived from an EMBL/GenBank/DDBJ whole genome shotgun (WGS) entry which is preliminary data.</text>
</comment>
<evidence type="ECO:0000313" key="1">
    <source>
        <dbReference type="EMBL" id="MPN25037.1"/>
    </source>
</evidence>
<dbReference type="AlphaFoldDB" id="A0A645GDQ6"/>
<gene>
    <name evidence="1" type="ORF">SDC9_172444</name>
</gene>
<protein>
    <submittedName>
        <fullName evidence="1">Uncharacterized protein</fullName>
    </submittedName>
</protein>
<accession>A0A645GDQ6</accession>
<name>A0A645GDQ6_9ZZZZ</name>
<reference evidence="1" key="1">
    <citation type="submission" date="2019-08" db="EMBL/GenBank/DDBJ databases">
        <authorList>
            <person name="Kucharzyk K."/>
            <person name="Murdoch R.W."/>
            <person name="Higgins S."/>
            <person name="Loffler F."/>
        </authorList>
    </citation>
    <scope>NUCLEOTIDE SEQUENCE</scope>
</reference>
<sequence>MKTMEVAQINKRGTWVMNFSKGSLLRFLDRVEVELTNARNKAENAGLMDTEDYLDGVVGQLYHYRDQIKSGNDSVELRNSIRMTCKYASKVAQMV</sequence>
<dbReference type="EMBL" id="VSSQ01074078">
    <property type="protein sequence ID" value="MPN25037.1"/>
    <property type="molecule type" value="Genomic_DNA"/>
</dbReference>
<organism evidence="1">
    <name type="scientific">bioreactor metagenome</name>
    <dbReference type="NCBI Taxonomy" id="1076179"/>
    <lineage>
        <taxon>unclassified sequences</taxon>
        <taxon>metagenomes</taxon>
        <taxon>ecological metagenomes</taxon>
    </lineage>
</organism>